<dbReference type="Proteomes" id="UP000652198">
    <property type="component" value="Unassembled WGS sequence"/>
</dbReference>
<dbReference type="InterPro" id="IPR027417">
    <property type="entry name" value="P-loop_NTPase"/>
</dbReference>
<dbReference type="SUPFAM" id="SSF52540">
    <property type="entry name" value="P-loop containing nucleoside triphosphate hydrolases"/>
    <property type="match status" value="1"/>
</dbReference>
<comment type="caution">
    <text evidence="2">The sequence shown here is derived from an EMBL/GenBank/DDBJ whole genome shotgun (WGS) entry which is preliminary data.</text>
</comment>
<evidence type="ECO:0000313" key="2">
    <source>
        <dbReference type="EMBL" id="NPT46162.1"/>
    </source>
</evidence>
<dbReference type="InterPro" id="IPR011030">
    <property type="entry name" value="Lipovitellin_superhlx_dom"/>
</dbReference>
<reference evidence="2 3" key="1">
    <citation type="submission" date="2019-11" db="EMBL/GenBank/DDBJ databases">
        <title>Metabolism of dissolved organic matter in forest soils.</title>
        <authorList>
            <person name="Cyle K.T."/>
            <person name="Wilhelm R.C."/>
            <person name="Martinez C.E."/>
        </authorList>
    </citation>
    <scope>NUCLEOTIDE SEQUENCE [LARGE SCALE GENOMIC DNA]</scope>
    <source>
        <strain evidence="2 3">1N</strain>
    </source>
</reference>
<feature type="domain" description="NACHT" evidence="1">
    <location>
        <begin position="347"/>
        <end position="479"/>
    </location>
</feature>
<evidence type="ECO:0000313" key="3">
    <source>
        <dbReference type="Proteomes" id="UP000652198"/>
    </source>
</evidence>
<dbReference type="InterPro" id="IPR007111">
    <property type="entry name" value="NACHT_NTPase"/>
</dbReference>
<dbReference type="EMBL" id="WOEY01000131">
    <property type="protein sequence ID" value="NPT46162.1"/>
    <property type="molecule type" value="Genomic_DNA"/>
</dbReference>
<evidence type="ECO:0000259" key="1">
    <source>
        <dbReference type="PROSITE" id="PS50837"/>
    </source>
</evidence>
<organism evidence="2 3">
    <name type="scientific">Paraburkholderia solitsugae</name>
    <dbReference type="NCBI Taxonomy" id="2675748"/>
    <lineage>
        <taxon>Bacteria</taxon>
        <taxon>Pseudomonadati</taxon>
        <taxon>Pseudomonadota</taxon>
        <taxon>Betaproteobacteria</taxon>
        <taxon>Burkholderiales</taxon>
        <taxon>Burkholderiaceae</taxon>
        <taxon>Paraburkholderia</taxon>
    </lineage>
</organism>
<dbReference type="PROSITE" id="PS50837">
    <property type="entry name" value="NACHT"/>
    <property type="match status" value="1"/>
</dbReference>
<keyword evidence="3" id="KW-1185">Reference proteome</keyword>
<gene>
    <name evidence="2" type="ORF">GNZ12_33545</name>
</gene>
<sequence>MPYFWKRASRNYRSRAHGNPLTAVSVQIALARHRSRCQNIVMPATPSIHESLAVLGPPDGVPSEPPVATRVQILPFDKLTWENFERLCHRLTGLDGDVEHCARYGRQGDAQEGIDIFARQADGRYHCLQAKRHRSFGAAKLRDAVNLFIAGSWPARAARFTIAVQASLRSIAVQEEIERQTELLRVRGIAFAALDSEDLTDRLRSQPLLVDDFFGRPWVAALLGQDVADGLGSRLDGAAFARVRAQLARVYEAQFQHFDPGSFGSISDEDGRPALTLLERFLKPDMLVRETAQPLERAHIAETASERSTSAAVSPLIVSPDGTRPSDALASSRMRRMPLVEWLGDSQRLVLLGDAGCGKSTLLRVVALDLLHGQSHFPELATRWGQHIPVYVPFARWSSQVARDRHPIGIKEIVRRSLEQFLTGSIVDLLDRAIDEQRVLLLIDGLDEWSGEQAARSTLSALVTTVEAHDVPVIVSGRPRGLSRIGSLPANWKRGTVAPLSAAQQRVIAGRWFERYSAASSGGTGMSDASLRTSRFMAELARDANLGALASVPLLLVGLVILALRGQTLPRTRSDIYDQLVRVLLEIHPDRRATASGDTESRFRHATDPFQRRAAIATLAYAARMHTGGSGMPLPVARDVLRTYLASPQGFDLADADAAAAAGEILSVNAETQGLLVEKAPGEVGFVHASFEEFLGAEHIGGWPFSEIAAFVVAHAGEGRWRNVIANLLGRIERRDEFDRLVAIIETADSDELARFHRQVLLGDIAFGAAMRATATTRRLALATMQRVETEDWLPARREALASVLKGLPDPALKTDIEERLSRWLPARFSGRATLIAKFNGWQPTAQLQDLLFQAMHDEDRGVQRAAAATYASAFSASTEASQRLLDGLVRTRDLATAAALLESLTLGWQDMPEAAPLFDEALRSHGGEICLVGILGLAATGRATDEVIDSVLRAQSFWSDVSYPHRELAATMLMKYWPGNDMLIKGALKRASRNFDSPWEWDVACAYLMESPVDRADVRAWILAEFGRDFPFSVVGNQRIWSQVGRFAAADPEIRFAANAYWCQPKNQLIGMYNIPSYVAQVADPAVAAVLIELLGEKKNGFNRYWALTALLAGWGRGHPEVKSAIDALADAADEDLDDLASLLPVIMQEKAVARERLIRMGTRREVRRDLLSIGLEACGCDAADNEAVAAILAFPQQLNDDASYPLFRAFGANANVRALALERVREADGPLAAIAAAYPDDPEFAPVLFDAAVPLSVDLRTQVIEVAATGATGTALEAVLGQAMLEADPELRARMVIAHYRALPSNAHDAARQALVAKAVEVGHNYESVRAAALAGLVTIGALDVLATLQDHGKPVLLETGGLIEGIPSVERLICERFAEFEAVFGDSLPERFRSVGHGNRLIEILSAAPGASPAARAAFLALVERSEIQHTLYAARALRALAAERPRSDLLLARCWNVLDVRDGRNDRAMVNADVGLILRDHFAGDTGVRQQLVKRFKEMPVVATAIPLAIFAPDAEELPLAIDFDALGHEFADWTVAVHVAARRADSAAFCKLLEAIVTRRWRSQFDAQQITNLAIEERLQRDSQLEGLLSARIGKDVDPSISGSFARFLAAAGKLGPDARSRALDLLQAFGTGQRLPVAGYDAIADQWRSARTTLLDAVSAGLELG</sequence>
<proteinExistence type="predicted"/>
<dbReference type="Pfam" id="PF05729">
    <property type="entry name" value="NACHT"/>
    <property type="match status" value="1"/>
</dbReference>
<accession>A0ABX2BZA4</accession>
<dbReference type="Gene3D" id="3.40.50.300">
    <property type="entry name" value="P-loop containing nucleotide triphosphate hydrolases"/>
    <property type="match status" value="1"/>
</dbReference>
<protein>
    <submittedName>
        <fullName evidence="2">NACHT domain-containing protein</fullName>
    </submittedName>
</protein>
<name>A0ABX2BZA4_9BURK</name>
<dbReference type="SUPFAM" id="SSF48431">
    <property type="entry name" value="Lipovitellin-phosvitin complex, superhelical domain"/>
    <property type="match status" value="1"/>
</dbReference>